<feature type="domain" description="LysM" evidence="3">
    <location>
        <begin position="34"/>
        <end position="78"/>
    </location>
</feature>
<dbReference type="InterPro" id="IPR050570">
    <property type="entry name" value="Cell_wall_metabolism_enzyme"/>
</dbReference>
<organism evidence="4 5">
    <name type="scientific">Aquirhabdus parva</name>
    <dbReference type="NCBI Taxonomy" id="2283318"/>
    <lineage>
        <taxon>Bacteria</taxon>
        <taxon>Pseudomonadati</taxon>
        <taxon>Pseudomonadota</taxon>
        <taxon>Gammaproteobacteria</taxon>
        <taxon>Moraxellales</taxon>
        <taxon>Moraxellaceae</taxon>
        <taxon>Aquirhabdus</taxon>
    </lineage>
</organism>
<dbReference type="Gene3D" id="2.70.70.10">
    <property type="entry name" value="Glucose Permease (Domain IIA)"/>
    <property type="match status" value="1"/>
</dbReference>
<dbReference type="InterPro" id="IPR011055">
    <property type="entry name" value="Dup_hybrid_motif"/>
</dbReference>
<evidence type="ECO:0000256" key="2">
    <source>
        <dbReference type="SAM" id="SignalP"/>
    </source>
</evidence>
<dbReference type="PANTHER" id="PTHR21666:SF263">
    <property type="entry name" value="MUREIN HYDROLASE ACTIVATOR NLPD"/>
    <property type="match status" value="1"/>
</dbReference>
<dbReference type="CDD" id="cd00118">
    <property type="entry name" value="LysM"/>
    <property type="match status" value="1"/>
</dbReference>
<dbReference type="PROSITE" id="PS51782">
    <property type="entry name" value="LYSM"/>
    <property type="match status" value="1"/>
</dbReference>
<keyword evidence="5" id="KW-1185">Reference proteome</keyword>
<dbReference type="AlphaFoldDB" id="A0A345PB87"/>
<gene>
    <name evidence="4" type="ORF">HYN46_04675</name>
</gene>
<evidence type="ECO:0000259" key="3">
    <source>
        <dbReference type="PROSITE" id="PS51782"/>
    </source>
</evidence>
<protein>
    <submittedName>
        <fullName evidence="4">LysM peptidoglycan-binding domain-containing protein</fullName>
    </submittedName>
</protein>
<name>A0A345PB87_9GAMM</name>
<dbReference type="PROSITE" id="PS51257">
    <property type="entry name" value="PROKAR_LIPOPROTEIN"/>
    <property type="match status" value="1"/>
</dbReference>
<dbReference type="OrthoDB" id="9795421at2"/>
<dbReference type="GO" id="GO:0032153">
    <property type="term" value="C:cell division site"/>
    <property type="evidence" value="ECO:0007669"/>
    <property type="project" value="TreeGrafter"/>
</dbReference>
<dbReference type="Pfam" id="PF01551">
    <property type="entry name" value="Peptidase_M23"/>
    <property type="match status" value="1"/>
</dbReference>
<dbReference type="GO" id="GO:0004222">
    <property type="term" value="F:metalloendopeptidase activity"/>
    <property type="evidence" value="ECO:0007669"/>
    <property type="project" value="TreeGrafter"/>
</dbReference>
<dbReference type="CDD" id="cd12797">
    <property type="entry name" value="M23_peptidase"/>
    <property type="match status" value="1"/>
</dbReference>
<dbReference type="RefSeq" id="WP_114900610.1">
    <property type="nucleotide sequence ID" value="NZ_CP031222.1"/>
</dbReference>
<dbReference type="Pfam" id="PF01476">
    <property type="entry name" value="LysM"/>
    <property type="match status" value="1"/>
</dbReference>
<dbReference type="GO" id="GO:0009279">
    <property type="term" value="C:cell outer membrane"/>
    <property type="evidence" value="ECO:0007669"/>
    <property type="project" value="TreeGrafter"/>
</dbReference>
<dbReference type="InterPro" id="IPR018392">
    <property type="entry name" value="LysM"/>
</dbReference>
<feature type="chain" id="PRO_5016814996" evidence="2">
    <location>
        <begin position="20"/>
        <end position="252"/>
    </location>
</feature>
<evidence type="ECO:0000313" key="4">
    <source>
        <dbReference type="EMBL" id="AXI04546.1"/>
    </source>
</evidence>
<dbReference type="SMART" id="SM00257">
    <property type="entry name" value="LysM"/>
    <property type="match status" value="1"/>
</dbReference>
<comment type="similarity">
    <text evidence="1">Belongs to the E.coli NlpD/Haemophilus LppB family.</text>
</comment>
<accession>A0A345PB87</accession>
<dbReference type="SUPFAM" id="SSF51261">
    <property type="entry name" value="Duplicated hybrid motif"/>
    <property type="match status" value="1"/>
</dbReference>
<keyword evidence="2" id="KW-0732">Signal</keyword>
<dbReference type="PANTHER" id="PTHR21666">
    <property type="entry name" value="PEPTIDASE-RELATED"/>
    <property type="match status" value="1"/>
</dbReference>
<dbReference type="Proteomes" id="UP000253940">
    <property type="component" value="Chromosome"/>
</dbReference>
<dbReference type="Gene3D" id="3.10.350.10">
    <property type="entry name" value="LysM domain"/>
    <property type="match status" value="1"/>
</dbReference>
<reference evidence="4 5" key="1">
    <citation type="submission" date="2018-07" db="EMBL/GenBank/DDBJ databases">
        <title>Genome sequencing of Moraxellaceae gen. HYN0046.</title>
        <authorList>
            <person name="Kim M."/>
            <person name="Yi H."/>
        </authorList>
    </citation>
    <scope>NUCLEOTIDE SEQUENCE [LARGE SCALE GENOMIC DNA]</scope>
    <source>
        <strain evidence="4 5">HYN0046</strain>
    </source>
</reference>
<proteinExistence type="inferred from homology"/>
<evidence type="ECO:0000256" key="1">
    <source>
        <dbReference type="ARBA" id="ARBA00038420"/>
    </source>
</evidence>
<feature type="signal peptide" evidence="2">
    <location>
        <begin position="1"/>
        <end position="19"/>
    </location>
</feature>
<dbReference type="KEGG" id="mbah:HYN46_04675"/>
<dbReference type="InterPro" id="IPR036779">
    <property type="entry name" value="LysM_dom_sf"/>
</dbReference>
<dbReference type="InterPro" id="IPR016047">
    <property type="entry name" value="M23ase_b-sheet_dom"/>
</dbReference>
<sequence length="252" mass="26944">MSKVILVAVVTSLVGCASAPSTTRSTRAVLPAPTFYTVQSGDTISKIAMRYGLDYQNVARMNQIGSDYVIYVGQRLRLVDSGNRPQVAPIAPDRPLTAQPLSTGPITSPAPTTYTPPQVVSQPGSTAAYGAIAWRWPTDNPVTQSFNVSQQVKGLRFSGNAGDPVRAAAEGTVIYASNGLPEYGNLVLIQHANGYITAYAHNQRLLVQEKTKVSAGQQVAEMGSSGTNRVMLEFQVRLNGKPMDPALVLPKR</sequence>
<evidence type="ECO:0000313" key="5">
    <source>
        <dbReference type="Proteomes" id="UP000253940"/>
    </source>
</evidence>
<dbReference type="EMBL" id="CP031222">
    <property type="protein sequence ID" value="AXI04546.1"/>
    <property type="molecule type" value="Genomic_DNA"/>
</dbReference>